<dbReference type="InterPro" id="IPR029062">
    <property type="entry name" value="Class_I_gatase-like"/>
</dbReference>
<dbReference type="OrthoDB" id="9793422at2"/>
<sequence>MTLSIGLLVFPGIQLLDLAGPYEVFAAVPGARLHLLWKDRAPVASAVGLPFAATVGFAEAPALDILCVPGGIGVNRLLDDAETLAFLRDTAARTPWLSSVCTGALLLGAAGLLRGRRATTHWNSHDFLAAFGAEPVDQRVVRDGNLFTAAGVTSGIDLALAVVDAVVGRAAAEEITLAFEYAPQPPHACGTLKEAPPSAVTAARARYAASRQERETIIAALAPA</sequence>
<dbReference type="Gene3D" id="3.40.50.880">
    <property type="match status" value="1"/>
</dbReference>
<gene>
    <name evidence="2" type="ORF">CH341_25340</name>
</gene>
<protein>
    <submittedName>
        <fullName evidence="2">AraC family transcriptional regulator</fullName>
    </submittedName>
</protein>
<organism evidence="2 3">
    <name type="scientific">Rhodoplanes roseus</name>
    <dbReference type="NCBI Taxonomy" id="29409"/>
    <lineage>
        <taxon>Bacteria</taxon>
        <taxon>Pseudomonadati</taxon>
        <taxon>Pseudomonadota</taxon>
        <taxon>Alphaproteobacteria</taxon>
        <taxon>Hyphomicrobiales</taxon>
        <taxon>Nitrobacteraceae</taxon>
        <taxon>Rhodoplanes</taxon>
    </lineage>
</organism>
<dbReference type="AlphaFoldDB" id="A0A327KWB9"/>
<dbReference type="Pfam" id="PF01965">
    <property type="entry name" value="DJ-1_PfpI"/>
    <property type="match status" value="1"/>
</dbReference>
<proteinExistence type="predicted"/>
<keyword evidence="3" id="KW-1185">Reference proteome</keyword>
<evidence type="ECO:0000259" key="1">
    <source>
        <dbReference type="Pfam" id="PF01965"/>
    </source>
</evidence>
<dbReference type="InterPro" id="IPR052158">
    <property type="entry name" value="INH-QAR"/>
</dbReference>
<dbReference type="SUPFAM" id="SSF52317">
    <property type="entry name" value="Class I glutamine amidotransferase-like"/>
    <property type="match status" value="1"/>
</dbReference>
<dbReference type="GO" id="GO:0006355">
    <property type="term" value="P:regulation of DNA-templated transcription"/>
    <property type="evidence" value="ECO:0007669"/>
    <property type="project" value="TreeGrafter"/>
</dbReference>
<feature type="domain" description="DJ-1/PfpI" evidence="1">
    <location>
        <begin position="5"/>
        <end position="164"/>
    </location>
</feature>
<accession>A0A327KWB9</accession>
<dbReference type="RefSeq" id="WP_111421784.1">
    <property type="nucleotide sequence ID" value="NZ_NPEX01000273.1"/>
</dbReference>
<name>A0A327KWB9_9BRAD</name>
<dbReference type="CDD" id="cd03139">
    <property type="entry name" value="GATase1_PfpI_2"/>
    <property type="match status" value="1"/>
</dbReference>
<reference evidence="2 3" key="1">
    <citation type="submission" date="2017-07" db="EMBL/GenBank/DDBJ databases">
        <title>Draft Genome Sequences of Select Purple Nonsulfur Bacteria.</title>
        <authorList>
            <person name="Lasarre B."/>
            <person name="Mckinlay J.B."/>
        </authorList>
    </citation>
    <scope>NUCLEOTIDE SEQUENCE [LARGE SCALE GENOMIC DNA]</scope>
    <source>
        <strain evidence="2 3">DSM 5909</strain>
    </source>
</reference>
<dbReference type="Proteomes" id="UP000249130">
    <property type="component" value="Unassembled WGS sequence"/>
</dbReference>
<dbReference type="PANTHER" id="PTHR43130:SF2">
    <property type="entry name" value="DJ-1_PFPI DOMAIN-CONTAINING PROTEIN"/>
    <property type="match status" value="1"/>
</dbReference>
<evidence type="ECO:0000313" key="2">
    <source>
        <dbReference type="EMBL" id="RAI39668.1"/>
    </source>
</evidence>
<dbReference type="EMBL" id="NPEX01000273">
    <property type="protein sequence ID" value="RAI39668.1"/>
    <property type="molecule type" value="Genomic_DNA"/>
</dbReference>
<dbReference type="PANTHER" id="PTHR43130">
    <property type="entry name" value="ARAC-FAMILY TRANSCRIPTIONAL REGULATOR"/>
    <property type="match status" value="1"/>
</dbReference>
<evidence type="ECO:0000313" key="3">
    <source>
        <dbReference type="Proteomes" id="UP000249130"/>
    </source>
</evidence>
<comment type="caution">
    <text evidence="2">The sequence shown here is derived from an EMBL/GenBank/DDBJ whole genome shotgun (WGS) entry which is preliminary data.</text>
</comment>
<dbReference type="InterPro" id="IPR002818">
    <property type="entry name" value="DJ-1/PfpI"/>
</dbReference>